<reference evidence="5 6" key="1">
    <citation type="submission" date="2024-08" db="EMBL/GenBank/DDBJ databases">
        <title>Oceanimonas smirnovii Genome sequencing and assembly.</title>
        <authorList>
            <person name="Tang B."/>
        </authorList>
    </citation>
    <scope>NUCLEOTIDE SEQUENCE [LARGE SCALE GENOMIC DNA]</scope>
    <source>
        <strain evidence="5 6">OS2020-119</strain>
    </source>
</reference>
<organism evidence="5 6">
    <name type="scientific">Oceanimonas smirnovii</name>
    <dbReference type="NCBI Taxonomy" id="264574"/>
    <lineage>
        <taxon>Bacteria</taxon>
        <taxon>Pseudomonadati</taxon>
        <taxon>Pseudomonadota</taxon>
        <taxon>Gammaproteobacteria</taxon>
        <taxon>Aeromonadales</taxon>
        <taxon>Aeromonadaceae</taxon>
        <taxon>Oceanimonas</taxon>
    </lineage>
</organism>
<evidence type="ECO:0000313" key="6">
    <source>
        <dbReference type="Proteomes" id="UP001610706"/>
    </source>
</evidence>
<dbReference type="PANTHER" id="PTHR46509:SF1">
    <property type="entry name" value="PHOSPHOADENOSINE PHOSPHOSULFATE REDUCTASE"/>
    <property type="match status" value="1"/>
</dbReference>
<keyword evidence="6" id="KW-1185">Reference proteome</keyword>
<dbReference type="Pfam" id="PF01507">
    <property type="entry name" value="PAPS_reduct"/>
    <property type="match status" value="1"/>
</dbReference>
<dbReference type="SUPFAM" id="SSF52402">
    <property type="entry name" value="Adenine nucleotide alpha hydrolases-like"/>
    <property type="match status" value="1"/>
</dbReference>
<dbReference type="InterPro" id="IPR011800">
    <property type="entry name" value="PAPS_reductase_CysH"/>
</dbReference>
<dbReference type="GO" id="GO:0004604">
    <property type="term" value="F:phosphoadenylyl-sulfate reductase (thioredoxin) activity"/>
    <property type="evidence" value="ECO:0007669"/>
    <property type="project" value="UniProtKB-EC"/>
</dbReference>
<dbReference type="NCBIfam" id="NF002537">
    <property type="entry name" value="PRK02090.1"/>
    <property type="match status" value="1"/>
</dbReference>
<dbReference type="CDD" id="cd23945">
    <property type="entry name" value="PAPS_reductase"/>
    <property type="match status" value="1"/>
</dbReference>
<dbReference type="Proteomes" id="UP001610706">
    <property type="component" value="Unassembled WGS sequence"/>
</dbReference>
<comment type="caution">
    <text evidence="5">The sequence shown here is derived from an EMBL/GenBank/DDBJ whole genome shotgun (WGS) entry which is preliminary data.</text>
</comment>
<accession>A0ABW7P4N1</accession>
<comment type="function">
    <text evidence="3">Catalyzes the formation of sulfite from phosphoadenosine 5'-phosphosulfate (PAPS) using thioredoxin as an electron donor.</text>
</comment>
<evidence type="ECO:0000313" key="5">
    <source>
        <dbReference type="EMBL" id="MFH7566358.1"/>
    </source>
</evidence>
<proteinExistence type="inferred from homology"/>
<evidence type="ECO:0000259" key="4">
    <source>
        <dbReference type="Pfam" id="PF01507"/>
    </source>
</evidence>
<evidence type="ECO:0000256" key="2">
    <source>
        <dbReference type="ARBA" id="ARBA00023002"/>
    </source>
</evidence>
<feature type="domain" description="Phosphoadenosine phosphosulphate reductase" evidence="4">
    <location>
        <begin position="51"/>
        <end position="222"/>
    </location>
</feature>
<dbReference type="HAMAP" id="MF_00063">
    <property type="entry name" value="CysH"/>
    <property type="match status" value="1"/>
</dbReference>
<dbReference type="PANTHER" id="PTHR46509">
    <property type="entry name" value="PHOSPHOADENOSINE PHOSPHOSULFATE REDUCTASE"/>
    <property type="match status" value="1"/>
</dbReference>
<dbReference type="RefSeq" id="WP_395545817.1">
    <property type="nucleotide sequence ID" value="NZ_CP166302.1"/>
</dbReference>
<dbReference type="EC" id="1.8.4.8" evidence="3"/>
<sequence>MQSNVLPALDELTGLSRQQQVEALAPLNKELAALSAFERVRWALDHLPGEPVLSSSFGIQAAVMLHLVTQVRADIPVILTDTGYLFPETYRFIDELTERLGLNLKVYRAAESAAWQEARHGKLWEQGVEGISRYNHLNKVEPMQRALRELNAGVWFSGLRRSQSDTREGLEVLGIQNGLFKFLPIIDWSNKDVHYYLKDHELPYHPLWEQGYVSVGDVHTTARWEPGMSEADTRFNGLKRECGLHEIPESDGSGI</sequence>
<feature type="active site" description="Nucleophile; cysteine thiosulfonate intermediate" evidence="3">
    <location>
        <position position="242"/>
    </location>
</feature>
<keyword evidence="3" id="KW-0963">Cytoplasm</keyword>
<dbReference type="Gene3D" id="3.40.50.620">
    <property type="entry name" value="HUPs"/>
    <property type="match status" value="1"/>
</dbReference>
<keyword evidence="2 3" id="KW-0560">Oxidoreductase</keyword>
<comment type="pathway">
    <text evidence="3">Sulfur metabolism; hydrogen sulfide biosynthesis; sulfite from sulfate: step 3/3.</text>
</comment>
<protein>
    <recommendedName>
        <fullName evidence="3">Phosphoadenosine 5'-phosphosulfate reductase</fullName>
        <shortName evidence="3">PAPS reductase</shortName>
        <ecNumber evidence="3">1.8.4.8</ecNumber>
    </recommendedName>
    <alternativeName>
        <fullName evidence="3">3'-phosphoadenylylsulfate reductase</fullName>
    </alternativeName>
    <alternativeName>
        <fullName evidence="3">PAPS reductase, thioredoxin dependent</fullName>
    </alternativeName>
    <alternativeName>
        <fullName evidence="3">PAPS sulfotransferase</fullName>
    </alternativeName>
    <alternativeName>
        <fullName evidence="3">PAdoPS reductase</fullName>
    </alternativeName>
</protein>
<name>A0ABW7P4N1_9GAMM</name>
<dbReference type="EMBL" id="JBGFTR010000026">
    <property type="protein sequence ID" value="MFH7566358.1"/>
    <property type="molecule type" value="Genomic_DNA"/>
</dbReference>
<dbReference type="InterPro" id="IPR004511">
    <property type="entry name" value="PAPS/APS_Rdtase"/>
</dbReference>
<comment type="catalytic activity">
    <reaction evidence="3">
        <text>[thioredoxin]-disulfide + sulfite + adenosine 3',5'-bisphosphate + 2 H(+) = [thioredoxin]-dithiol + 3'-phosphoadenylyl sulfate</text>
        <dbReference type="Rhea" id="RHEA:11724"/>
        <dbReference type="Rhea" id="RHEA-COMP:10698"/>
        <dbReference type="Rhea" id="RHEA-COMP:10700"/>
        <dbReference type="ChEBI" id="CHEBI:15378"/>
        <dbReference type="ChEBI" id="CHEBI:17359"/>
        <dbReference type="ChEBI" id="CHEBI:29950"/>
        <dbReference type="ChEBI" id="CHEBI:50058"/>
        <dbReference type="ChEBI" id="CHEBI:58339"/>
        <dbReference type="ChEBI" id="CHEBI:58343"/>
        <dbReference type="EC" id="1.8.4.8"/>
    </reaction>
</comment>
<dbReference type="PIRSF" id="PIRSF000857">
    <property type="entry name" value="PAPS_reductase"/>
    <property type="match status" value="1"/>
</dbReference>
<dbReference type="InterPro" id="IPR014729">
    <property type="entry name" value="Rossmann-like_a/b/a_fold"/>
</dbReference>
<evidence type="ECO:0000256" key="3">
    <source>
        <dbReference type="HAMAP-Rule" id="MF_00063"/>
    </source>
</evidence>
<comment type="caution">
    <text evidence="3">Lacks conserved residue(s) required for the propagation of feature annotation.</text>
</comment>
<dbReference type="NCBIfam" id="TIGR02057">
    <property type="entry name" value="PAPS_reductase"/>
    <property type="match status" value="1"/>
</dbReference>
<dbReference type="NCBIfam" id="TIGR00434">
    <property type="entry name" value="cysH"/>
    <property type="match status" value="1"/>
</dbReference>
<comment type="similarity">
    <text evidence="1 3">Belongs to the PAPS reductase family. CysH subfamily.</text>
</comment>
<comment type="subcellular location">
    <subcellularLocation>
        <location evidence="3">Cytoplasm</location>
    </subcellularLocation>
</comment>
<gene>
    <name evidence="3" type="primary">cysH</name>
    <name evidence="5" type="ORF">AB9R89_13635</name>
</gene>
<dbReference type="InterPro" id="IPR002500">
    <property type="entry name" value="PAPS_reduct_dom"/>
</dbReference>
<evidence type="ECO:0000256" key="1">
    <source>
        <dbReference type="ARBA" id="ARBA00009732"/>
    </source>
</evidence>